<evidence type="ECO:0000313" key="2">
    <source>
        <dbReference type="EMBL" id="UOE43741.1"/>
    </source>
</evidence>
<evidence type="ECO:0000256" key="1">
    <source>
        <dbReference type="SAM" id="MobiDB-lite"/>
    </source>
</evidence>
<organism evidence="2 3">
    <name type="scientific">Agromyces larvae</name>
    <dbReference type="NCBI Taxonomy" id="2929802"/>
    <lineage>
        <taxon>Bacteria</taxon>
        <taxon>Bacillati</taxon>
        <taxon>Actinomycetota</taxon>
        <taxon>Actinomycetes</taxon>
        <taxon>Micrococcales</taxon>
        <taxon>Microbacteriaceae</taxon>
        <taxon>Agromyces</taxon>
    </lineage>
</organism>
<reference evidence="2 3" key="1">
    <citation type="submission" date="2022-03" db="EMBL/GenBank/DDBJ databases">
        <title>Mucilaginibacter sp. isolated from the gut of Protaetia brevitarsis seulensis larvae.</title>
        <authorList>
            <person name="Won M."/>
            <person name="Kim S.-J."/>
            <person name="Kwon S.-W."/>
        </authorList>
    </citation>
    <scope>NUCLEOTIDE SEQUENCE [LARGE SCALE GENOMIC DNA]</scope>
    <source>
        <strain evidence="2 3">CFWR-12</strain>
    </source>
</reference>
<protein>
    <recommendedName>
        <fullName evidence="4">Phage major capsid protein</fullName>
    </recommendedName>
</protein>
<feature type="region of interest" description="Disordered" evidence="1">
    <location>
        <begin position="154"/>
        <end position="226"/>
    </location>
</feature>
<keyword evidence="3" id="KW-1185">Reference proteome</keyword>
<evidence type="ECO:0000313" key="3">
    <source>
        <dbReference type="Proteomes" id="UP000832097"/>
    </source>
</evidence>
<name>A0ABY4C0V5_9MICO</name>
<dbReference type="Proteomes" id="UP000832097">
    <property type="component" value="Chromosome"/>
</dbReference>
<accession>A0ABY4C0V5</accession>
<gene>
    <name evidence="2" type="ORF">MTO99_16455</name>
</gene>
<dbReference type="RefSeq" id="WP_243554918.1">
    <property type="nucleotide sequence ID" value="NZ_CP094528.1"/>
</dbReference>
<proteinExistence type="predicted"/>
<evidence type="ECO:0008006" key="4">
    <source>
        <dbReference type="Google" id="ProtNLM"/>
    </source>
</evidence>
<feature type="compositionally biased region" description="Low complexity" evidence="1">
    <location>
        <begin position="199"/>
        <end position="209"/>
    </location>
</feature>
<dbReference type="EMBL" id="CP094528">
    <property type="protein sequence ID" value="UOE43741.1"/>
    <property type="molecule type" value="Genomic_DNA"/>
</dbReference>
<sequence length="600" mass="63264">MTDNLIEFEGGDVLANLDERTITGLLIPFGEEGRTNIGRFQVEASAVALPADPAVVGINRDHIRSDVVGRAVRIWEEPRGVMASFKIANTPEGDAALADPTRRKLSAEFGPAVIKAGRLVAGHAKLWGAALVPAGAFPSAQVLAADTDTVEVEGYERPAHTESSSSYSSSLDNGHEYADETTTVEDIEDLGDGKKRITRTVTTVTEITEPASAPDEDNTEGESTVTDTNTEVLAGAQPRPVAQAAGLIATTPATASPRPTEARQVFAAIAALKANPFDRDAEQVLAALADVNVSGNGSLPTGANGTASVIPPNWVGQLYQGIEYTREYIHLMTLGTDITLTGKKGYGLFRRAATTGTTEMALAATGSGSGTWAGNKTELPSHSGFTAPKTSSLRRFARGNDFAREWVDLPGGEEMVESYIRLLIEEHAYWSDQNALADIVTAAGTPVAPATALFPDDYPDALGMLIQGILAVKKRKPNNQRRDTPTFAIANEVAFAQLVYAAGGDQNLPAFVNIAVSSDRTGTVDGTVTVVQGETGIDDTASVIVGDKRAIEFDELPGGPLRIDALELAKGGIDRAVHGYLQTFEVRPEAVVLVGTADEA</sequence>